<dbReference type="GO" id="GO:0005840">
    <property type="term" value="C:ribosome"/>
    <property type="evidence" value="ECO:0007669"/>
    <property type="project" value="UniProtKB-KW"/>
</dbReference>
<dbReference type="AlphaFoldDB" id="A0A0B6ZCJ7"/>
<gene>
    <name evidence="8" type="primary">ORF57556</name>
    <name evidence="9" type="synonym">ORF57557</name>
    <name evidence="10" type="synonym">ORF57558</name>
</gene>
<dbReference type="Gene3D" id="2.20.28.120">
    <property type="entry name" value="Ribosomal protein L33"/>
    <property type="match status" value="1"/>
</dbReference>
<evidence type="ECO:0000256" key="7">
    <source>
        <dbReference type="ARBA" id="ARBA00035436"/>
    </source>
</evidence>
<dbReference type="GO" id="GO:0006412">
    <property type="term" value="P:translation"/>
    <property type="evidence" value="ECO:0007669"/>
    <property type="project" value="InterPro"/>
</dbReference>
<dbReference type="InterPro" id="IPR011332">
    <property type="entry name" value="Ribosomal_zn-bd"/>
</dbReference>
<organism evidence="8">
    <name type="scientific">Arion vulgaris</name>
    <dbReference type="NCBI Taxonomy" id="1028688"/>
    <lineage>
        <taxon>Eukaryota</taxon>
        <taxon>Metazoa</taxon>
        <taxon>Spiralia</taxon>
        <taxon>Lophotrochozoa</taxon>
        <taxon>Mollusca</taxon>
        <taxon>Gastropoda</taxon>
        <taxon>Heterobranchia</taxon>
        <taxon>Euthyneura</taxon>
        <taxon>Panpulmonata</taxon>
        <taxon>Eupulmonata</taxon>
        <taxon>Stylommatophora</taxon>
        <taxon>Helicina</taxon>
        <taxon>Arionoidea</taxon>
        <taxon>Arionidae</taxon>
        <taxon>Arion</taxon>
    </lineage>
</organism>
<proteinExistence type="inferred from homology"/>
<evidence type="ECO:0000256" key="4">
    <source>
        <dbReference type="ARBA" id="ARBA00023128"/>
    </source>
</evidence>
<keyword evidence="4" id="KW-0496">Mitochondrion</keyword>
<evidence type="ECO:0000256" key="1">
    <source>
        <dbReference type="ARBA" id="ARBA00004173"/>
    </source>
</evidence>
<dbReference type="EMBL" id="HACG01019307">
    <property type="protein sequence ID" value="CEK66172.1"/>
    <property type="molecule type" value="Transcribed_RNA"/>
</dbReference>
<dbReference type="NCBIfam" id="TIGR01023">
    <property type="entry name" value="rpmG_bact"/>
    <property type="match status" value="1"/>
</dbReference>
<evidence type="ECO:0000313" key="8">
    <source>
        <dbReference type="EMBL" id="CEK66172.1"/>
    </source>
</evidence>
<evidence type="ECO:0000256" key="5">
    <source>
        <dbReference type="ARBA" id="ARBA00023274"/>
    </source>
</evidence>
<dbReference type="EMBL" id="HACG01019308">
    <property type="protein sequence ID" value="CEK66173.1"/>
    <property type="molecule type" value="Transcribed_RNA"/>
</dbReference>
<comment type="similarity">
    <text evidence="2">Belongs to the bacterial ribosomal protein bL33 family.</text>
</comment>
<dbReference type="PANTHER" id="PTHR47037:SF1">
    <property type="entry name" value="LARGE RIBOSOMAL SUBUNIT PROTEIN BL33M"/>
    <property type="match status" value="1"/>
</dbReference>
<reference evidence="8" key="1">
    <citation type="submission" date="2014-12" db="EMBL/GenBank/DDBJ databases">
        <title>Insight into the proteome of Arion vulgaris.</title>
        <authorList>
            <person name="Aradska J."/>
            <person name="Bulat T."/>
            <person name="Smidak R."/>
            <person name="Sarate P."/>
            <person name="Gangsoo J."/>
            <person name="Sialana F."/>
            <person name="Bilban M."/>
            <person name="Lubec G."/>
        </authorList>
    </citation>
    <scope>NUCLEOTIDE SEQUENCE</scope>
    <source>
        <tissue evidence="8">Skin</tissue>
    </source>
</reference>
<name>A0A0B6ZCJ7_9EUPU</name>
<evidence type="ECO:0000313" key="10">
    <source>
        <dbReference type="EMBL" id="CEK66174.1"/>
    </source>
</evidence>
<dbReference type="GO" id="GO:0005739">
    <property type="term" value="C:mitochondrion"/>
    <property type="evidence" value="ECO:0007669"/>
    <property type="project" value="UniProtKB-SubCell"/>
</dbReference>
<evidence type="ECO:0000313" key="9">
    <source>
        <dbReference type="EMBL" id="CEK66173.1"/>
    </source>
</evidence>
<keyword evidence="5" id="KW-0687">Ribonucleoprotein</keyword>
<evidence type="ECO:0000256" key="2">
    <source>
        <dbReference type="ARBA" id="ARBA00007596"/>
    </source>
</evidence>
<sequence length="61" mass="7127">MSSGKTVVVMLQSLAGTGQKIFRQRPKIGDKLEFLYYDQFVRQTVLFREVKKMKTLRSKSK</sequence>
<accession>A0A0B6ZCJ7</accession>
<dbReference type="InterPro" id="IPR052008">
    <property type="entry name" value="Mitoribosomal_protein_bL33"/>
</dbReference>
<dbReference type="PANTHER" id="PTHR47037">
    <property type="entry name" value="39S RIBOSOMAL PROTEIN L33, MITOCHONDRIAL"/>
    <property type="match status" value="1"/>
</dbReference>
<evidence type="ECO:0000256" key="3">
    <source>
        <dbReference type="ARBA" id="ARBA00022980"/>
    </source>
</evidence>
<keyword evidence="3" id="KW-0689">Ribosomal protein</keyword>
<dbReference type="InterPro" id="IPR038584">
    <property type="entry name" value="Ribosomal_bL33_sf"/>
</dbReference>
<evidence type="ECO:0000256" key="6">
    <source>
        <dbReference type="ARBA" id="ARBA00035275"/>
    </source>
</evidence>
<comment type="subcellular location">
    <subcellularLocation>
        <location evidence="1">Mitochondrion</location>
    </subcellularLocation>
</comment>
<protein>
    <recommendedName>
        <fullName evidence="6">Large ribosomal subunit protein bL33m</fullName>
    </recommendedName>
    <alternativeName>
        <fullName evidence="7">39S ribosomal protein L33, mitochondrial</fullName>
    </alternativeName>
</protein>
<dbReference type="SUPFAM" id="SSF57829">
    <property type="entry name" value="Zn-binding ribosomal proteins"/>
    <property type="match status" value="1"/>
</dbReference>
<dbReference type="EMBL" id="HACG01019309">
    <property type="protein sequence ID" value="CEK66174.1"/>
    <property type="molecule type" value="Transcribed_RNA"/>
</dbReference>
<dbReference type="GO" id="GO:0003735">
    <property type="term" value="F:structural constituent of ribosome"/>
    <property type="evidence" value="ECO:0007669"/>
    <property type="project" value="InterPro"/>
</dbReference>
<dbReference type="GO" id="GO:1990904">
    <property type="term" value="C:ribonucleoprotein complex"/>
    <property type="evidence" value="ECO:0007669"/>
    <property type="project" value="UniProtKB-KW"/>
</dbReference>
<dbReference type="InterPro" id="IPR001705">
    <property type="entry name" value="Ribosomal_bL33"/>
</dbReference>